<evidence type="ECO:0000313" key="8">
    <source>
        <dbReference type="EMBL" id="MEQ2424700.1"/>
    </source>
</evidence>
<evidence type="ECO:0000313" key="9">
    <source>
        <dbReference type="Proteomes" id="UP001454086"/>
    </source>
</evidence>
<dbReference type="Proteomes" id="UP001454086">
    <property type="component" value="Unassembled WGS sequence"/>
</dbReference>
<accession>A0ABV1D2S8</accession>
<dbReference type="Gene3D" id="2.60.40.1180">
    <property type="entry name" value="Golgi alpha-mannosidase II"/>
    <property type="match status" value="1"/>
</dbReference>
<evidence type="ECO:0000256" key="1">
    <source>
        <dbReference type="ARBA" id="ARBA00001255"/>
    </source>
</evidence>
<feature type="domain" description="Glycosyl hydrolase family 36 N-terminal" evidence="7">
    <location>
        <begin position="29"/>
        <end position="285"/>
    </location>
</feature>
<dbReference type="InterPro" id="IPR050985">
    <property type="entry name" value="Alpha-glycosidase_related"/>
</dbReference>
<dbReference type="InterPro" id="IPR000111">
    <property type="entry name" value="Glyco_hydro_27/36_CS"/>
</dbReference>
<dbReference type="CDD" id="cd14791">
    <property type="entry name" value="GH36"/>
    <property type="match status" value="1"/>
</dbReference>
<keyword evidence="3 5" id="KW-0378">Hydrolase</keyword>
<feature type="domain" description="Glycosyl hydrolase family 36 C-terminal" evidence="6">
    <location>
        <begin position="652"/>
        <end position="749"/>
    </location>
</feature>
<name>A0ABV1D2S8_9FIRM</name>
<reference evidence="8 9" key="1">
    <citation type="submission" date="2024-03" db="EMBL/GenBank/DDBJ databases">
        <title>Human intestinal bacterial collection.</title>
        <authorList>
            <person name="Pauvert C."/>
            <person name="Hitch T.C.A."/>
            <person name="Clavel T."/>
        </authorList>
    </citation>
    <scope>NUCLEOTIDE SEQUENCE [LARGE SCALE GENOMIC DNA]</scope>
    <source>
        <strain evidence="8 9">CLA-SR-H021</strain>
    </source>
</reference>
<comment type="caution">
    <text evidence="8">The sequence shown here is derived from an EMBL/GenBank/DDBJ whole genome shotgun (WGS) entry which is preliminary data.</text>
</comment>
<dbReference type="PIRSF" id="PIRSF005536">
    <property type="entry name" value="Agal"/>
    <property type="match status" value="1"/>
</dbReference>
<dbReference type="SUPFAM" id="SSF51445">
    <property type="entry name" value="(Trans)glycosidases"/>
    <property type="match status" value="1"/>
</dbReference>
<sequence>MPIKVHGDGKEFHLYNHKVSYIMTILRNGQLGHLYYGKAIRDRESFGHMLEIRIRSMAPCFYEGDREFSMEHIKQEYPSYGHGDMRAPAYDILQTDGSHITEFVYESHRIYQGKPGLKGLPAAYAEDPKEASTLEIVLGDAWIRTKLVLTYTIYEDLPVITRSARFICDNEEGVVLNQAMSASVDLPDSGFEMVELTGAWARERSVKTRRLEHGIQSIYSMRGCSSNNYNPFLALKRPDAGECSGEVYGFSLVYSGNFLAQAEVDTYEVTRIMLGIHPHCFSWPMKKGEEFQTPEVVMVYSGEGLNGMSQTYHRLYRSRLARGPWRDKARPILINNWEATYFDFDEEKILRLARTAKDVGVELFVLDDGWFGHRDDSRSSLGDWYPNQAKLPDGVAGIARRIEAMGLKFGLWIEPEMVNKDSDLYKAHPDWMLSAPGRSVCHGRNQFVLDFSREEVVDHIYQMLIKVLDEAPVSYIKWDMNRCMSEVYSHCARPEEQGKVFHRYILGVYSLYEKLIGRYPHILFESCASGGARFDPGMLYYAPQCWTSDDTDAVERLKIQYGTSMVYPLSSMGTHVSAVPNHQVLRTTPLETRANVAYFGTFGYELDLNQLNGEELEKVRLQIAFMKENRELIQSGTFIRLISPFDGRGNVTAWMVVSGDRKKALIGYYRILEPVNEGYRKIRLSGLEEGMMYHVSIQGGGYHGGFKEMDVYGDELMNYGLMVSDSSSGDNKEKYDGTNGDYQSRIYILEA</sequence>
<dbReference type="Pfam" id="PF02065">
    <property type="entry name" value="Melibiase"/>
    <property type="match status" value="1"/>
</dbReference>
<keyword evidence="9" id="KW-1185">Reference proteome</keyword>
<dbReference type="PRINTS" id="PR00743">
    <property type="entry name" value="GLHYDRLASE36"/>
</dbReference>
<dbReference type="InterPro" id="IPR017853">
    <property type="entry name" value="GH"/>
</dbReference>
<dbReference type="InterPro" id="IPR013780">
    <property type="entry name" value="Glyco_hydro_b"/>
</dbReference>
<dbReference type="PANTHER" id="PTHR43053">
    <property type="entry name" value="GLYCOSIDASE FAMILY 31"/>
    <property type="match status" value="1"/>
</dbReference>
<dbReference type="Pfam" id="PF16875">
    <property type="entry name" value="Glyco_hydro_36N"/>
    <property type="match status" value="1"/>
</dbReference>
<comment type="similarity">
    <text evidence="5">Belongs to the glycosyl hydrolase.</text>
</comment>
<dbReference type="GO" id="GO:0004557">
    <property type="term" value="F:alpha-galactosidase activity"/>
    <property type="evidence" value="ECO:0007669"/>
    <property type="project" value="UniProtKB-EC"/>
</dbReference>
<protein>
    <recommendedName>
        <fullName evidence="2 5">Alpha-galactosidase</fullName>
        <ecNumber evidence="2 5">3.2.1.22</ecNumber>
    </recommendedName>
</protein>
<dbReference type="InterPro" id="IPR031704">
    <property type="entry name" value="Glyco_hydro_36_N"/>
</dbReference>
<evidence type="ECO:0000259" key="7">
    <source>
        <dbReference type="Pfam" id="PF16875"/>
    </source>
</evidence>
<comment type="catalytic activity">
    <reaction evidence="1 5">
        <text>Hydrolysis of terminal, non-reducing alpha-D-galactose residues in alpha-D-galactosides, including galactose oligosaccharides, galactomannans and galactolipids.</text>
        <dbReference type="EC" id="3.2.1.22"/>
    </reaction>
</comment>
<evidence type="ECO:0000256" key="3">
    <source>
        <dbReference type="ARBA" id="ARBA00022801"/>
    </source>
</evidence>
<dbReference type="PROSITE" id="PS00512">
    <property type="entry name" value="ALPHA_GALACTOSIDASE"/>
    <property type="match status" value="1"/>
</dbReference>
<dbReference type="Gene3D" id="3.20.20.70">
    <property type="entry name" value="Aldolase class I"/>
    <property type="match status" value="1"/>
</dbReference>
<dbReference type="PANTHER" id="PTHR43053:SF3">
    <property type="entry name" value="ALPHA-GALACTOSIDASE C-RELATED"/>
    <property type="match status" value="1"/>
</dbReference>
<gene>
    <name evidence="8" type="ORF">WMQ36_06920</name>
</gene>
<keyword evidence="4 5" id="KW-0326">Glycosidase</keyword>
<dbReference type="EC" id="3.2.1.22" evidence="2 5"/>
<dbReference type="RefSeq" id="WP_008717784.1">
    <property type="nucleotide sequence ID" value="NZ_JAJFDX010000001.1"/>
</dbReference>
<dbReference type="Pfam" id="PF16874">
    <property type="entry name" value="Glyco_hydro_36C"/>
    <property type="match status" value="1"/>
</dbReference>
<evidence type="ECO:0000256" key="4">
    <source>
        <dbReference type="ARBA" id="ARBA00023295"/>
    </source>
</evidence>
<evidence type="ECO:0000256" key="5">
    <source>
        <dbReference type="PIRNR" id="PIRNR005536"/>
    </source>
</evidence>
<dbReference type="InterPro" id="IPR038417">
    <property type="entry name" value="Alpga-gal_N_sf"/>
</dbReference>
<evidence type="ECO:0000259" key="6">
    <source>
        <dbReference type="Pfam" id="PF16874"/>
    </source>
</evidence>
<dbReference type="InterPro" id="IPR002252">
    <property type="entry name" value="Glyco_hydro_36"/>
</dbReference>
<dbReference type="InterPro" id="IPR013785">
    <property type="entry name" value="Aldolase_TIM"/>
</dbReference>
<proteinExistence type="inferred from homology"/>
<dbReference type="Gene3D" id="2.70.98.60">
    <property type="entry name" value="alpha-galactosidase from lactobacil brevis"/>
    <property type="match status" value="1"/>
</dbReference>
<organism evidence="8 9">
    <name type="scientific">Enterocloster hominis</name>
    <name type="common">ex Hitch et al. 2024</name>
    <dbReference type="NCBI Taxonomy" id="1917870"/>
    <lineage>
        <taxon>Bacteria</taxon>
        <taxon>Bacillati</taxon>
        <taxon>Bacillota</taxon>
        <taxon>Clostridia</taxon>
        <taxon>Lachnospirales</taxon>
        <taxon>Lachnospiraceae</taxon>
        <taxon>Enterocloster</taxon>
    </lineage>
</organism>
<dbReference type="EMBL" id="JBBMFM010000017">
    <property type="protein sequence ID" value="MEQ2424700.1"/>
    <property type="molecule type" value="Genomic_DNA"/>
</dbReference>
<dbReference type="InterPro" id="IPR031705">
    <property type="entry name" value="Glyco_hydro_36_C"/>
</dbReference>
<evidence type="ECO:0000256" key="2">
    <source>
        <dbReference type="ARBA" id="ARBA00012755"/>
    </source>
</evidence>